<dbReference type="InterPro" id="IPR000082">
    <property type="entry name" value="SEA_dom"/>
</dbReference>
<dbReference type="Gene3D" id="3.30.70.960">
    <property type="entry name" value="SEA domain"/>
    <property type="match status" value="1"/>
</dbReference>
<feature type="region of interest" description="Disordered" evidence="1">
    <location>
        <begin position="817"/>
        <end position="920"/>
    </location>
</feature>
<organism evidence="5 6">
    <name type="scientific">Rhynchophorus ferrugineus</name>
    <name type="common">Red palm weevil</name>
    <name type="synonym">Curculio ferrugineus</name>
    <dbReference type="NCBI Taxonomy" id="354439"/>
    <lineage>
        <taxon>Eukaryota</taxon>
        <taxon>Metazoa</taxon>
        <taxon>Ecdysozoa</taxon>
        <taxon>Arthropoda</taxon>
        <taxon>Hexapoda</taxon>
        <taxon>Insecta</taxon>
        <taxon>Pterygota</taxon>
        <taxon>Neoptera</taxon>
        <taxon>Endopterygota</taxon>
        <taxon>Coleoptera</taxon>
        <taxon>Polyphaga</taxon>
        <taxon>Cucujiformia</taxon>
        <taxon>Curculionidae</taxon>
        <taxon>Dryophthorinae</taxon>
        <taxon>Rhynchophorus</taxon>
    </lineage>
</organism>
<evidence type="ECO:0000256" key="3">
    <source>
        <dbReference type="SAM" id="SignalP"/>
    </source>
</evidence>
<name>A0A834IDY0_RHYFE</name>
<feature type="compositionally biased region" description="Polar residues" evidence="1">
    <location>
        <begin position="134"/>
        <end position="166"/>
    </location>
</feature>
<feature type="signal peptide" evidence="3">
    <location>
        <begin position="1"/>
        <end position="20"/>
    </location>
</feature>
<dbReference type="PROSITE" id="PS50024">
    <property type="entry name" value="SEA"/>
    <property type="match status" value="1"/>
</dbReference>
<comment type="caution">
    <text evidence="5">The sequence shown here is derived from an EMBL/GenBank/DDBJ whole genome shotgun (WGS) entry which is preliminary data.</text>
</comment>
<feature type="compositionally biased region" description="Basic and acidic residues" evidence="1">
    <location>
        <begin position="722"/>
        <end position="732"/>
    </location>
</feature>
<feature type="region of interest" description="Disordered" evidence="1">
    <location>
        <begin position="483"/>
        <end position="546"/>
    </location>
</feature>
<dbReference type="OrthoDB" id="6162910at2759"/>
<feature type="region of interest" description="Disordered" evidence="1">
    <location>
        <begin position="1192"/>
        <end position="1212"/>
    </location>
</feature>
<dbReference type="Proteomes" id="UP000625711">
    <property type="component" value="Unassembled WGS sequence"/>
</dbReference>
<dbReference type="EMBL" id="JAACXV010000378">
    <property type="protein sequence ID" value="KAF7278994.1"/>
    <property type="molecule type" value="Genomic_DNA"/>
</dbReference>
<feature type="compositionally biased region" description="Acidic residues" evidence="1">
    <location>
        <begin position="222"/>
        <end position="254"/>
    </location>
</feature>
<feature type="compositionally biased region" description="Acidic residues" evidence="1">
    <location>
        <begin position="190"/>
        <end position="207"/>
    </location>
</feature>
<keyword evidence="3" id="KW-0732">Signal</keyword>
<feature type="compositionally biased region" description="Low complexity" evidence="1">
    <location>
        <begin position="886"/>
        <end position="920"/>
    </location>
</feature>
<dbReference type="Pfam" id="PF01390">
    <property type="entry name" value="SEA"/>
    <property type="match status" value="1"/>
</dbReference>
<feature type="domain" description="SEA" evidence="4">
    <location>
        <begin position="925"/>
        <end position="1044"/>
    </location>
</feature>
<feature type="compositionally biased region" description="Low complexity" evidence="1">
    <location>
        <begin position="802"/>
        <end position="812"/>
    </location>
</feature>
<keyword evidence="2" id="KW-0472">Membrane</keyword>
<keyword evidence="2" id="KW-1133">Transmembrane helix</keyword>
<proteinExistence type="predicted"/>
<evidence type="ECO:0000256" key="2">
    <source>
        <dbReference type="SAM" id="Phobius"/>
    </source>
</evidence>
<evidence type="ECO:0000313" key="6">
    <source>
        <dbReference type="Proteomes" id="UP000625711"/>
    </source>
</evidence>
<feature type="compositionally biased region" description="Polar residues" evidence="1">
    <location>
        <begin position="834"/>
        <end position="853"/>
    </location>
</feature>
<dbReference type="SUPFAM" id="SSF82671">
    <property type="entry name" value="SEA domain"/>
    <property type="match status" value="1"/>
</dbReference>
<feature type="region of interest" description="Disordered" evidence="1">
    <location>
        <begin position="98"/>
        <end position="259"/>
    </location>
</feature>
<feature type="compositionally biased region" description="Basic and acidic residues" evidence="1">
    <location>
        <begin position="208"/>
        <end position="217"/>
    </location>
</feature>
<feature type="region of interest" description="Disordered" evidence="1">
    <location>
        <begin position="793"/>
        <end position="812"/>
    </location>
</feature>
<keyword evidence="6" id="KW-1185">Reference proteome</keyword>
<gene>
    <name evidence="5" type="ORF">GWI33_007722</name>
</gene>
<feature type="compositionally biased region" description="Low complexity" evidence="1">
    <location>
        <begin position="486"/>
        <end position="505"/>
    </location>
</feature>
<feature type="region of interest" description="Disordered" evidence="1">
    <location>
        <begin position="413"/>
        <end position="436"/>
    </location>
</feature>
<feature type="region of interest" description="Disordered" evidence="1">
    <location>
        <begin position="617"/>
        <end position="637"/>
    </location>
</feature>
<accession>A0A834IDY0</accession>
<dbReference type="InterPro" id="IPR036364">
    <property type="entry name" value="SEA_dom_sf"/>
</dbReference>
<reference evidence="5" key="1">
    <citation type="submission" date="2020-08" db="EMBL/GenBank/DDBJ databases">
        <title>Genome sequencing and assembly of the red palm weevil Rhynchophorus ferrugineus.</title>
        <authorList>
            <person name="Dias G.B."/>
            <person name="Bergman C.M."/>
            <person name="Manee M."/>
        </authorList>
    </citation>
    <scope>NUCLEOTIDE SEQUENCE</scope>
    <source>
        <strain evidence="5">AA-2017</strain>
        <tissue evidence="5">Whole larva</tissue>
    </source>
</reference>
<evidence type="ECO:0000256" key="1">
    <source>
        <dbReference type="SAM" id="MobiDB-lite"/>
    </source>
</evidence>
<feature type="region of interest" description="Disordered" evidence="1">
    <location>
        <begin position="715"/>
        <end position="735"/>
    </location>
</feature>
<feature type="transmembrane region" description="Helical" evidence="2">
    <location>
        <begin position="1079"/>
        <end position="1103"/>
    </location>
</feature>
<keyword evidence="2" id="KW-0812">Transmembrane</keyword>
<protein>
    <recommendedName>
        <fullName evidence="4">SEA domain-containing protein</fullName>
    </recommendedName>
</protein>
<sequence>MGLLLRLFTLIGLLNLFVQGQQYVARSPEEDYYRQDRGYSVPYQSSNSFQPIQQASDVPFRFHPNFPQYKHHFTQTQPDYQIGNKIVNVPTGFRSSQQYYDDPNYSGLGKLPPSETFLGQVTLNNPPELPGTPKVQTFSDNSNGSHRNSKSLGSNTKNDLLQQESPLSPKLTHAPPVPDLSKAKNSLDDKETETEGSVEEEVDDDSEYYEKNSKEENNSNDLSEDEEYLDDEEGDDEEYEDESEEYQQDAEEETTTAPMSTKSFEVLTTKPVKMMKDSNFSQFVDTSSMDTTSQIPDTSNIITQIPMTISMSSSVGVRVGNNKPPQAPKKNDFPELVVSVVTSKTIVNNTVIAPVTPVEGLLSPTEALAKQSVSDDNSTESWIVVASVQTSRSVSGARYLPFPVVEQDERIKLLNEPDETTNNSKTTSKEDEEVLSTLPELSTKMRTSTESLIDKLDRVQSDLSSGLLTGGFKNDNIAVIKENTPEKSSTTSEVTSSSTVPTSTKPYPQVNIRKYSPGNRPSTQKPKRPPVKQIKSNTPKEAPKAVVQDDISALLPPGYKPRATDGSAGLLQDIFAKLKSSEQNKATTTTTAKPEIIEDPFANIKPDDLAAFLPPGYKPPKTTAAPPTSASTPSSGISNILQKAKPVDDISALLPPGYKPPKSESGSLFEKAKPVDDISALLPPGFKVPSYKTTTSSPASGILAKAKPVDDISALLPPGYKNKPETTAKKGPDSLLQNAQPVDISAFLPPGYKASTSKSTEDVSQNIPANLLPPGYKAASVNQDIPANLLPPGFKPTEEASDSPAVSTTTASTTAGGFKVVFPSRPGGARKTSRMTTSKPVASNNANKPTLPTIQKGWPSRASTEFTGWPTPPTTPISIEKLLEAARTASTSTSTTTSSTTPSTTTTTTTTTTTPRPTTPGICSSECDLAGTIKLVGGAKWAPELLDRNTKEYQILANDVENELEHIYSSSPVLRQWYRKIRIDGFSEGSVLVDYLVELNDVGRRIDTQEIKRLFHESLMESSPKNREPKSLNESGDMANKASLGQFEVDTKFTDFVVIPKGEIPAIGYFDDNVLLPQWAIAVIVIGLASLLFVIIFGATVLVNRHKNSKKTPMPLTEDMLNDLNKSHMGGYDNYGTDDFYNMDDVWDNKAYENKLHKKRSEGSIHDNSMSNLYDSWRSEWNQNVYNGYYPNPSSQHSGYSGRRRPDYDTNF</sequence>
<evidence type="ECO:0000313" key="5">
    <source>
        <dbReference type="EMBL" id="KAF7278994.1"/>
    </source>
</evidence>
<evidence type="ECO:0000259" key="4">
    <source>
        <dbReference type="PROSITE" id="PS50024"/>
    </source>
</evidence>
<feature type="chain" id="PRO_5032829216" description="SEA domain-containing protein" evidence="3">
    <location>
        <begin position="21"/>
        <end position="1212"/>
    </location>
</feature>
<feature type="compositionally biased region" description="Low complexity" evidence="1">
    <location>
        <begin position="619"/>
        <end position="635"/>
    </location>
</feature>
<dbReference type="AlphaFoldDB" id="A0A834IDY0"/>